<dbReference type="EMBL" id="KZ821631">
    <property type="protein sequence ID" value="PYH67208.1"/>
    <property type="molecule type" value="Genomic_DNA"/>
</dbReference>
<keyword evidence="3" id="KW-1185">Reference proteome</keyword>
<evidence type="ECO:0000256" key="1">
    <source>
        <dbReference type="SAM" id="MobiDB-lite"/>
    </source>
</evidence>
<evidence type="ECO:0000313" key="2">
    <source>
        <dbReference type="EMBL" id="PYH67208.1"/>
    </source>
</evidence>
<organism evidence="2 3">
    <name type="scientific">Aspergillus vadensis (strain CBS 113365 / IMI 142717 / IBT 24658)</name>
    <dbReference type="NCBI Taxonomy" id="1448311"/>
    <lineage>
        <taxon>Eukaryota</taxon>
        <taxon>Fungi</taxon>
        <taxon>Dikarya</taxon>
        <taxon>Ascomycota</taxon>
        <taxon>Pezizomycotina</taxon>
        <taxon>Eurotiomycetes</taxon>
        <taxon>Eurotiomycetidae</taxon>
        <taxon>Eurotiales</taxon>
        <taxon>Aspergillaceae</taxon>
        <taxon>Aspergillus</taxon>
        <taxon>Aspergillus subgen. Circumdati</taxon>
    </lineage>
</organism>
<accession>A0A319BVP7</accession>
<dbReference type="InterPro" id="IPR052078">
    <property type="entry name" value="Trehalose_Metab_GTase"/>
</dbReference>
<dbReference type="Proteomes" id="UP000248405">
    <property type="component" value="Unassembled WGS sequence"/>
</dbReference>
<dbReference type="RefSeq" id="XP_025561002.1">
    <property type="nucleotide sequence ID" value="XM_025710882.1"/>
</dbReference>
<reference evidence="2" key="1">
    <citation type="submission" date="2016-12" db="EMBL/GenBank/DDBJ databases">
        <title>The genomes of Aspergillus section Nigri reveals drivers in fungal speciation.</title>
        <authorList>
            <consortium name="DOE Joint Genome Institute"/>
            <person name="Vesth T.C."/>
            <person name="Nybo J."/>
            <person name="Theobald S."/>
            <person name="Brandl J."/>
            <person name="Frisvad J.C."/>
            <person name="Nielsen K.F."/>
            <person name="Lyhne E.K."/>
            <person name="Kogle M.E."/>
            <person name="Kuo A."/>
            <person name="Riley R."/>
            <person name="Clum A."/>
            <person name="Nolan M."/>
            <person name="Lipzen A."/>
            <person name="Salamov A."/>
            <person name="Henrissat B."/>
            <person name="Wiebenga A."/>
            <person name="De Vries R.P."/>
            <person name="Grigoriev I.V."/>
            <person name="Mortensen U.H."/>
            <person name="Andersen M.R."/>
            <person name="Baker S.E."/>
        </authorList>
    </citation>
    <scope>NUCLEOTIDE SEQUENCE [LARGE SCALE GENOMIC DNA]</scope>
    <source>
        <strain evidence="2">CBS 113365</strain>
    </source>
</reference>
<dbReference type="GeneID" id="37215474"/>
<protein>
    <submittedName>
        <fullName evidence="2">Uncharacterized protein</fullName>
    </submittedName>
</protein>
<sequence length="204" mass="22699">MGPFGPTKELDPERPVIFGSSLQPQGDSLEGTNRPRSRAWDSIRTRLTHVDLVVSLLPKELAPGIMAEESVGYTLGGQIKLLAGWDIGFYGHDFSSLRRTLQMPNSRRPEVWRIAAISISPSIGGAGTRILKLPRWVMPSCNIRQHNWDALFTQTLKSTRSSKEFFETGEDMSDTVCRTQSYLLICALIKNILSYSAEAATTSR</sequence>
<proteinExistence type="predicted"/>
<feature type="region of interest" description="Disordered" evidence="1">
    <location>
        <begin position="1"/>
        <end position="37"/>
    </location>
</feature>
<dbReference type="AlphaFoldDB" id="A0A319BVP7"/>
<dbReference type="OrthoDB" id="191139at2759"/>
<dbReference type="PANTHER" id="PTHR47779">
    <property type="entry name" value="SYNTHASE (CCG-9), PUTATIVE (AFU_ORTHOLOGUE AFUA_3G12100)-RELATED"/>
    <property type="match status" value="1"/>
</dbReference>
<gene>
    <name evidence="2" type="ORF">BO88DRAFT_455640</name>
</gene>
<evidence type="ECO:0000313" key="3">
    <source>
        <dbReference type="Proteomes" id="UP000248405"/>
    </source>
</evidence>
<name>A0A319BVP7_ASPVC</name>
<dbReference type="PANTHER" id="PTHR47779:SF2">
    <property type="entry name" value="SHOCK TREHALOSE SYNTHASE, PUTATIVE (AFU_ORTHOLOGUE AFUA_5G14780)-RELATED"/>
    <property type="match status" value="1"/>
</dbReference>